<organism evidence="2 3">
    <name type="scientific">Arabidopsis thaliana</name>
    <name type="common">Mouse-ear cress</name>
    <dbReference type="NCBI Taxonomy" id="3702"/>
    <lineage>
        <taxon>Eukaryota</taxon>
        <taxon>Viridiplantae</taxon>
        <taxon>Streptophyta</taxon>
        <taxon>Embryophyta</taxon>
        <taxon>Tracheophyta</taxon>
        <taxon>Spermatophyta</taxon>
        <taxon>Magnoliopsida</taxon>
        <taxon>eudicotyledons</taxon>
        <taxon>Gunneridae</taxon>
        <taxon>Pentapetalae</taxon>
        <taxon>rosids</taxon>
        <taxon>malvids</taxon>
        <taxon>Brassicales</taxon>
        <taxon>Brassicaceae</taxon>
        <taxon>Camelineae</taxon>
        <taxon>Arabidopsis</taxon>
    </lineage>
</organism>
<evidence type="ECO:0000313" key="3">
    <source>
        <dbReference type="Proteomes" id="UP000516314"/>
    </source>
</evidence>
<feature type="compositionally biased region" description="Low complexity" evidence="1">
    <location>
        <begin position="92"/>
        <end position="101"/>
    </location>
</feature>
<evidence type="ECO:0000313" key="2">
    <source>
        <dbReference type="EMBL" id="CAD5319269.1"/>
    </source>
</evidence>
<feature type="compositionally biased region" description="Basic and acidic residues" evidence="1">
    <location>
        <begin position="102"/>
        <end position="113"/>
    </location>
</feature>
<dbReference type="Pfam" id="PF10714">
    <property type="entry name" value="LEA_6"/>
    <property type="match status" value="2"/>
</dbReference>
<feature type="compositionally biased region" description="Basic and acidic residues" evidence="1">
    <location>
        <begin position="1"/>
        <end position="24"/>
    </location>
</feature>
<dbReference type="Proteomes" id="UP000516314">
    <property type="component" value="Chromosome 2"/>
</dbReference>
<gene>
    <name evidence="2" type="ORF">AT9943_LOCUS7455</name>
</gene>
<protein>
    <submittedName>
        <fullName evidence="2">(thale cress) hypothetical protein</fullName>
    </submittedName>
</protein>
<sequence length="171" mass="17748">MEDQKKPPTTEQEVKEVKNDDLESIKSPYLDYDNLEDYKTKGYGAQGHQEPKLGMGGGATDAPTPSGGLGRGGGAASTDLSSTDAINRQGAEKTPPTTTTTTEKKTEQVKDNDLPTDSPYMATGTLEDYKLKAYGAEGHQEPTPGLGGGSTDAPTPSGDAPAATTTDAKAP</sequence>
<evidence type="ECO:0000256" key="1">
    <source>
        <dbReference type="SAM" id="MobiDB-lite"/>
    </source>
</evidence>
<dbReference type="InterPro" id="IPR018930">
    <property type="entry name" value="LEA-18"/>
</dbReference>
<proteinExistence type="predicted"/>
<dbReference type="EMBL" id="LR881467">
    <property type="protein sequence ID" value="CAD5319269.1"/>
    <property type="molecule type" value="Genomic_DNA"/>
</dbReference>
<feature type="region of interest" description="Disordered" evidence="1">
    <location>
        <begin position="1"/>
        <end position="171"/>
    </location>
</feature>
<dbReference type="AlphaFoldDB" id="A0A7G2E8B7"/>
<accession>A0A7G2E8B7</accession>
<name>A0A7G2E8B7_ARATH</name>
<reference evidence="2 3" key="1">
    <citation type="submission" date="2020-09" db="EMBL/GenBank/DDBJ databases">
        <authorList>
            <person name="Ashkenazy H."/>
        </authorList>
    </citation>
    <scope>NUCLEOTIDE SEQUENCE [LARGE SCALE GENOMIC DNA]</scope>
    <source>
        <strain evidence="3">cv. Cdm-0</strain>
    </source>
</reference>
<feature type="compositionally biased region" description="Low complexity" evidence="1">
    <location>
        <begin position="151"/>
        <end position="171"/>
    </location>
</feature>